<feature type="compositionally biased region" description="Basic and acidic residues" evidence="1">
    <location>
        <begin position="695"/>
        <end position="705"/>
    </location>
</feature>
<feature type="region of interest" description="Disordered" evidence="1">
    <location>
        <begin position="391"/>
        <end position="730"/>
    </location>
</feature>
<dbReference type="Proteomes" id="UP000004705">
    <property type="component" value="Chromosome"/>
</dbReference>
<feature type="compositionally biased region" description="Basic and acidic residues" evidence="1">
    <location>
        <begin position="478"/>
        <end position="487"/>
    </location>
</feature>
<feature type="compositionally biased region" description="Basic and acidic residues" evidence="1">
    <location>
        <begin position="421"/>
        <end position="437"/>
    </location>
</feature>
<reference evidence="2 3" key="1">
    <citation type="journal article" date="2012" name="Stand. Genomic Sci.">
        <title>Genome sequence of the soil bacterium Saccharomonospora azurea type strain (NA-128(T)).</title>
        <authorList>
            <person name="Klenk H.P."/>
            <person name="Held B."/>
            <person name="Lucas S."/>
            <person name="Lapidus A."/>
            <person name="Copeland A."/>
            <person name="Hammon N."/>
            <person name="Pitluck S."/>
            <person name="Goodwin L.A."/>
            <person name="Han C."/>
            <person name="Tapia R."/>
            <person name="Brambilla E.M."/>
            <person name="Potter G."/>
            <person name="Land M."/>
            <person name="Ivanova N."/>
            <person name="Rohde M."/>
            <person name="Goker M."/>
            <person name="Detter J.C."/>
            <person name="Kyrpides N.C."/>
            <person name="Woyke T."/>
        </authorList>
    </citation>
    <scope>NUCLEOTIDE SEQUENCE [LARGE SCALE GENOMIC DNA]</scope>
    <source>
        <strain evidence="2 3">NA-128</strain>
    </source>
</reference>
<sequence length="771" mass="80145">MATTEQTGDSAARGRRTTAHGVPGGSASVERLVEQASTLQTRSPELALILGERAAALAESSGNNELWVRAESLAVHAKVRLGHRASTVGRAVTALRAAEDAGHPVVAAQLRTDLAVCARAVGAPLTGLAALRPVLTVGGLSSVQRAAALCHLVGCLGTFGRKAELDRVLMEGDRLISRDSSLSDDDRLVARASLRVGVSAHRRRHGDLVSAADAARTGIGFLDDLSDPGADGGLARVRLVLELVCALLDRGDADLALEVAEPLLSAPERAAAVAPMAWLRLAVASRVHLVNGSAETAARTLREAVHSASRHGLYALTSRLWLELAHVEERIGEASEAIQCLYRARSAEHLHTRVSSQARALLTGAFGAGEQAPVDLAEMVAAAAQAAAAATPAPAPAPAQTPPQPPAQRTSSGMGFDTEQSGERRGGGRRRADERAGSSRPRVVLPMLRLAPAAGDEAEGADEKTRLVEAPTVTGTEETTRGAEKSQTDVPETPAPRESAEDGVSATEVTAVTPIISDDTPAPVPRRRRRKPEEDEEVSPVSRRRKTRHDSEHGSVAARSVLDRLGISPTGGGRRRAADSEESTDSAGRAGSAETVDSATGTAATSGSQPVPETPTVDATSPSRDTTERTDTSAEAPGWLPRLKLPPSLAPVREDSEPSESTSDFSSTTEPPFTATSTATSDAPSGASSDSGEEPIPHPESRAGESEPFADPRTAYGAPTDDPPPDAGLAELLARALAEHQAGTASAAALVKKLGMDDEQPRVNGRHRGDT</sequence>
<proteinExistence type="predicted"/>
<feature type="compositionally biased region" description="Pro residues" evidence="1">
    <location>
        <begin position="393"/>
        <end position="406"/>
    </location>
</feature>
<dbReference type="AlphaFoldDB" id="H8GDF7"/>
<evidence type="ECO:0000256" key="1">
    <source>
        <dbReference type="SAM" id="MobiDB-lite"/>
    </source>
</evidence>
<dbReference type="EMBL" id="CM001466">
    <property type="protein sequence ID" value="EHY90887.1"/>
    <property type="molecule type" value="Genomic_DNA"/>
</dbReference>
<feature type="compositionally biased region" description="Polar residues" evidence="1">
    <location>
        <begin position="595"/>
        <end position="624"/>
    </location>
</feature>
<organism evidence="2 3">
    <name type="scientific">Saccharomonospora azurea NA-128</name>
    <dbReference type="NCBI Taxonomy" id="882081"/>
    <lineage>
        <taxon>Bacteria</taxon>
        <taxon>Bacillati</taxon>
        <taxon>Actinomycetota</taxon>
        <taxon>Actinomycetes</taxon>
        <taxon>Pseudonocardiales</taxon>
        <taxon>Pseudonocardiaceae</taxon>
        <taxon>Saccharomonospora</taxon>
    </lineage>
</organism>
<evidence type="ECO:0000313" key="3">
    <source>
        <dbReference type="Proteomes" id="UP000004705"/>
    </source>
</evidence>
<feature type="region of interest" description="Disordered" evidence="1">
    <location>
        <begin position="1"/>
        <end position="29"/>
    </location>
</feature>
<feature type="compositionally biased region" description="Low complexity" evidence="1">
    <location>
        <begin position="659"/>
        <end position="690"/>
    </location>
</feature>
<keyword evidence="3" id="KW-1185">Reference proteome</keyword>
<evidence type="ECO:0000313" key="2">
    <source>
        <dbReference type="EMBL" id="EHY90887.1"/>
    </source>
</evidence>
<accession>H8GDF7</accession>
<name>H8GDF7_9PSEU</name>
<gene>
    <name evidence="2" type="ORF">SacazDRAFT_04034</name>
</gene>
<dbReference type="RefSeq" id="WP_005444479.1">
    <property type="nucleotide sequence ID" value="NZ_CM001466.1"/>
</dbReference>
<dbReference type="HOGENOM" id="CLU_362422_0_0_11"/>
<protein>
    <submittedName>
        <fullName evidence="2">Uncharacterized protein</fullName>
    </submittedName>
</protein>